<keyword evidence="2" id="KW-1185">Reference proteome</keyword>
<name>A0ACB7ZD52_9ERIC</name>
<dbReference type="Proteomes" id="UP000828048">
    <property type="component" value="Chromosome 12"/>
</dbReference>
<accession>A0ACB7ZD52</accession>
<gene>
    <name evidence="1" type="ORF">Vadar_016670</name>
</gene>
<organism evidence="1 2">
    <name type="scientific">Vaccinium darrowii</name>
    <dbReference type="NCBI Taxonomy" id="229202"/>
    <lineage>
        <taxon>Eukaryota</taxon>
        <taxon>Viridiplantae</taxon>
        <taxon>Streptophyta</taxon>
        <taxon>Embryophyta</taxon>
        <taxon>Tracheophyta</taxon>
        <taxon>Spermatophyta</taxon>
        <taxon>Magnoliopsida</taxon>
        <taxon>eudicotyledons</taxon>
        <taxon>Gunneridae</taxon>
        <taxon>Pentapetalae</taxon>
        <taxon>asterids</taxon>
        <taxon>Ericales</taxon>
        <taxon>Ericaceae</taxon>
        <taxon>Vaccinioideae</taxon>
        <taxon>Vaccinieae</taxon>
        <taxon>Vaccinium</taxon>
    </lineage>
</organism>
<dbReference type="EMBL" id="CM037162">
    <property type="protein sequence ID" value="KAH7863371.1"/>
    <property type="molecule type" value="Genomic_DNA"/>
</dbReference>
<reference evidence="1 2" key="1">
    <citation type="journal article" date="2021" name="Hortic Res">
        <title>High-quality reference genome and annotation aids understanding of berry development for evergreen blueberry (Vaccinium darrowii).</title>
        <authorList>
            <person name="Yu J."/>
            <person name="Hulse-Kemp A.M."/>
            <person name="Babiker E."/>
            <person name="Staton M."/>
        </authorList>
    </citation>
    <scope>NUCLEOTIDE SEQUENCE [LARGE SCALE GENOMIC DNA]</scope>
    <source>
        <strain evidence="2">cv. NJ 8807/NJ 8810</strain>
        <tissue evidence="1">Young leaf</tissue>
    </source>
</reference>
<proteinExistence type="predicted"/>
<sequence>MEETHQKPHAIFVPYPLQGHVNPSVHLAIKLASKGFTVTFINTHSIHHQITAASAAADIFAAVRESGLDIRYATVSDGLPVEFDRSLNHDQFMAALLHVFSAHVEAAVEGIIRSGTAPEPSCLIADSFFVFPWKVAKKFGLKYVSYWTEPALVFTLYYHIGLLRLNGHFGCLGNFSLSLPIFY</sequence>
<evidence type="ECO:0000313" key="1">
    <source>
        <dbReference type="EMBL" id="KAH7863371.1"/>
    </source>
</evidence>
<comment type="caution">
    <text evidence="1">The sequence shown here is derived from an EMBL/GenBank/DDBJ whole genome shotgun (WGS) entry which is preliminary data.</text>
</comment>
<evidence type="ECO:0000313" key="2">
    <source>
        <dbReference type="Proteomes" id="UP000828048"/>
    </source>
</evidence>
<protein>
    <submittedName>
        <fullName evidence="1">Uncharacterized protein</fullName>
    </submittedName>
</protein>